<dbReference type="AlphaFoldDB" id="A0A8J2M3G8"/>
<protein>
    <recommendedName>
        <fullName evidence="2">Kazal-like domain-containing protein</fullName>
    </recommendedName>
</protein>
<keyword evidence="1" id="KW-0732">Signal</keyword>
<accession>A0A8J2M3G8</accession>
<proteinExistence type="predicted"/>
<feature type="signal peptide" evidence="1">
    <location>
        <begin position="1"/>
        <end position="21"/>
    </location>
</feature>
<evidence type="ECO:0000313" key="4">
    <source>
        <dbReference type="Proteomes" id="UP000708208"/>
    </source>
</evidence>
<name>A0A8J2M3G8_9HEXA</name>
<dbReference type="Pfam" id="PF00050">
    <property type="entry name" value="Kazal_1"/>
    <property type="match status" value="1"/>
</dbReference>
<dbReference type="InterPro" id="IPR002350">
    <property type="entry name" value="Kazal_dom"/>
</dbReference>
<feature type="non-terminal residue" evidence="3">
    <location>
        <position position="53"/>
    </location>
</feature>
<evidence type="ECO:0000313" key="3">
    <source>
        <dbReference type="EMBL" id="CAG7832265.1"/>
    </source>
</evidence>
<gene>
    <name evidence="3" type="ORF">AFUS01_LOCUS41954</name>
</gene>
<dbReference type="EMBL" id="CAJVCH010564184">
    <property type="protein sequence ID" value="CAG7832265.1"/>
    <property type="molecule type" value="Genomic_DNA"/>
</dbReference>
<dbReference type="OrthoDB" id="88467at2759"/>
<keyword evidence="4" id="KW-1185">Reference proteome</keyword>
<comment type="caution">
    <text evidence="3">The sequence shown here is derived from an EMBL/GenBank/DDBJ whole genome shotgun (WGS) entry which is preliminary data.</text>
</comment>
<dbReference type="Proteomes" id="UP000708208">
    <property type="component" value="Unassembled WGS sequence"/>
</dbReference>
<feature type="chain" id="PRO_5035276878" description="Kazal-like domain-containing protein" evidence="1">
    <location>
        <begin position="22"/>
        <end position="53"/>
    </location>
</feature>
<reference evidence="3" key="1">
    <citation type="submission" date="2021-06" db="EMBL/GenBank/DDBJ databases">
        <authorList>
            <person name="Hodson N. C."/>
            <person name="Mongue J. A."/>
            <person name="Jaron S. K."/>
        </authorList>
    </citation>
    <scope>NUCLEOTIDE SEQUENCE</scope>
</reference>
<feature type="domain" description="Kazal-like" evidence="2">
    <location>
        <begin position="33"/>
        <end position="53"/>
    </location>
</feature>
<sequence>MSPKLIFALILFLAAATIIVAQPGGRSDCRTGTSAACHCPRNYKPVCGTNKQT</sequence>
<evidence type="ECO:0000256" key="1">
    <source>
        <dbReference type="SAM" id="SignalP"/>
    </source>
</evidence>
<organism evidence="3 4">
    <name type="scientific">Allacma fusca</name>
    <dbReference type="NCBI Taxonomy" id="39272"/>
    <lineage>
        <taxon>Eukaryota</taxon>
        <taxon>Metazoa</taxon>
        <taxon>Ecdysozoa</taxon>
        <taxon>Arthropoda</taxon>
        <taxon>Hexapoda</taxon>
        <taxon>Collembola</taxon>
        <taxon>Symphypleona</taxon>
        <taxon>Sminthuridae</taxon>
        <taxon>Allacma</taxon>
    </lineage>
</organism>
<evidence type="ECO:0000259" key="2">
    <source>
        <dbReference type="Pfam" id="PF00050"/>
    </source>
</evidence>